<protein>
    <submittedName>
        <fullName evidence="4">Tape measure protein</fullName>
    </submittedName>
</protein>
<organism evidence="4 5">
    <name type="scientific">Pseudomonas juntendi</name>
    <dbReference type="NCBI Taxonomy" id="2666183"/>
    <lineage>
        <taxon>Bacteria</taxon>
        <taxon>Pseudomonadati</taxon>
        <taxon>Pseudomonadota</taxon>
        <taxon>Gammaproteobacteria</taxon>
        <taxon>Pseudomonadales</taxon>
        <taxon>Pseudomonadaceae</taxon>
        <taxon>Pseudomonas</taxon>
    </lineage>
</organism>
<feature type="coiled-coil region" evidence="1">
    <location>
        <begin position="1645"/>
        <end position="1672"/>
    </location>
</feature>
<dbReference type="Proteomes" id="UP001375228">
    <property type="component" value="Chromosome"/>
</dbReference>
<dbReference type="Pfam" id="PF20155">
    <property type="entry name" value="TMP_3"/>
    <property type="match status" value="1"/>
</dbReference>
<dbReference type="RefSeq" id="WP_338725086.1">
    <property type="nucleotide sequence ID" value="NZ_CP146690.1"/>
</dbReference>
<evidence type="ECO:0000259" key="3">
    <source>
        <dbReference type="Pfam" id="PF20155"/>
    </source>
</evidence>
<dbReference type="Pfam" id="PF13946">
    <property type="entry name" value="DUF4214"/>
    <property type="match status" value="1"/>
</dbReference>
<feature type="domain" description="DUF4214" evidence="2">
    <location>
        <begin position="1726"/>
        <end position="1771"/>
    </location>
</feature>
<dbReference type="NCBIfam" id="TIGR02675">
    <property type="entry name" value="tape_meas_nterm"/>
    <property type="match status" value="1"/>
</dbReference>
<dbReference type="EMBL" id="CP146691">
    <property type="protein sequence ID" value="WWY22882.1"/>
    <property type="molecule type" value="Genomic_DNA"/>
</dbReference>
<evidence type="ECO:0000313" key="4">
    <source>
        <dbReference type="EMBL" id="WWY22882.1"/>
    </source>
</evidence>
<evidence type="ECO:0000256" key="1">
    <source>
        <dbReference type="SAM" id="Coils"/>
    </source>
</evidence>
<dbReference type="InterPro" id="IPR013491">
    <property type="entry name" value="Tape_meas_N"/>
</dbReference>
<accession>A0ABZ2JI12</accession>
<feature type="domain" description="Tape measure protein N-terminal" evidence="3">
    <location>
        <begin position="78"/>
        <end position="268"/>
    </location>
</feature>
<evidence type="ECO:0000259" key="2">
    <source>
        <dbReference type="Pfam" id="PF13946"/>
    </source>
</evidence>
<name>A0ABZ2JI12_9PSED</name>
<proteinExistence type="predicted"/>
<gene>
    <name evidence="4" type="ORF">V9385_09870</name>
</gene>
<evidence type="ECO:0000313" key="5">
    <source>
        <dbReference type="Proteomes" id="UP001375228"/>
    </source>
</evidence>
<sequence length="1874" mass="193273">MADTDVQGMLVRIEATTAQLRQEIARGESAVASTSKKMDASLSRVDDAFDRVGASAESAGGLLKSALAAAVGAVSVGSILKAADSYSQMSDRIGLATKSFGEYSAVQDRLLATANRTYRPLEEAQELYIRTADSLRSMGLSADESMDVMDSFSYLLVTNSASVDKASSAIDAYSKALQTGKIDADGWQSILAAMPTVVDTIAEATGKSAEEIRSLGAQGKLSLDTLTEGLQKSAVANGLLADSMGVAVRDALTALNNAFTVYVGQLNESTDLTGVLASGISLLAENFGTIAEVAGVAAAGALAVYARSLATSAAGSVLAAKAAIEDAMARRAQAATVLLAAQADQRKAQTAVFLAEKELAASKTRISGMAVEKQLAIQLAEARMVEARATAAVGAAQGAIVGTGRTLLGLLGGPAGIAMLAVGAATAFLTLRDNTGSLEKKLGDLADPVDKLAERFDKLNRATQSVTLRELQASIEETQDKLTQMSGAMADKFESDLRNMGAAGADGLMSGLIRLLTEAQAALDLVLKASQDQAAGIEVDWKAVADQLRLMPGVTEEMARALESSQQPVTELSSLLQNQKQAFAELTGATDDNTRAERENAAAKATAAGEGQKYLEQLQKQLATSQDKTALQAANRFIAENTLLTDEMVVAIRSAAAAKDAQKAADAAATKATQNGASAAKEAATQAKNHAKALTDLKSQADIAIRSAEGLAAAYQSGTDRSREFALQQKVEEAILRTGASVRDAVTAAIQKQMDAEDSLAISKQAFDLQEEAADQVALAKATLQGADALEAYNVQKAMQVALAGKNIAVGSKEYEQLLAATRAQQAAVKVAKQAADAGSIMDRLYPEQKLLREYTEGQEALNKAMELAPERTSEYQEALRLLGLEFEKNKSAATAWGKFTEGAVDRVDDAFANAWKNIGNGFDGFATNLKEGFKQLLAELAHMAITRPIVMQIGAALGVGGLSAQTSGLLGGSAGGGGLSLSSLWSMGNSAYSAVTSGFGAAISAGWTAGEGFLGGLQGAISGGYGYLSNSISGLFSGAGTAAGAGNVGFGLGQSLVSGGVGSSGAAAGSGASYATGAGGATALGGALAGIGGALYGYGQSGLKGAATGAAGGVGGYYAGAAIGSLVGPLGTVIGGVIGSALGSFVGGSLFGGSWQTKDTGLSLGVAGGEFTGQQYEYQKKKGGLFGKNKKRTRYSDLDPEVASALQATYDATEDSVVDLLGRIGVSVGDGAFAGLNIAKKQISTKGKSEEEIQEEIAKLFSGFADQMITFIDQGIGGFGYSFAELGERVAVFESFNKSLGLIDVTMLGLSAQSMELANAMVAAAGGLETYTQNLNTYFGAFFSESERADKTLEAVRQQFKDMNVALPETREGYRKVIEALDLTTETGQQMYLTLIGAAGAAAEAYDILEARASAAAQAFTDSLGNYLSSFFSEAEKAGTALELVRHQFKDMNVSLPASREGYRQVIEALDLTTEAGHQMYLTLIGAAGAAAQAYDILEAQSAAAVNAAMNSVQRAVNAQKNAITESYNAQIASLNDMSQTAQQSVSALTAVGSSLGNALKSLRGDTDAAVKVLRAQAMATLDSALATVRAGKSLASITGLDDALSVVSQNNTDAYSSLEAYNRDQGRTANIVSLLEAANGKQLSASEKSLQSLQTRIEQAKKSYDLQIAQYDAQLSLAQAQIDALNGVDNSVISVAAAVSGLSQAVTTALSGLGDGAARQNTYDNNAAIVKAVYRTVLGREAEAKGLADWAGALTGGLVTYDELMASIAQQGRLNGENVLVPGFASGGMFSGGLRLVGERGPELEVTGPSRIYNANQTAAMLSGGQGDGTAAEVRELRAELKSALFAIAKYTQKAAKNTDLLPQKLEQELYP</sequence>
<keyword evidence="5" id="KW-1185">Reference proteome</keyword>
<dbReference type="InterPro" id="IPR025282">
    <property type="entry name" value="DUF4214"/>
</dbReference>
<keyword evidence="1" id="KW-0175">Coiled coil</keyword>
<reference evidence="4 5" key="1">
    <citation type="submission" date="2024-03" db="EMBL/GenBank/DDBJ databases">
        <title>Pseudomonas juntendi.</title>
        <authorList>
            <person name="Liu Y."/>
        </authorList>
    </citation>
    <scope>NUCLEOTIDE SEQUENCE [LARGE SCALE GENOMIC DNA]</scope>
    <source>
        <strain evidence="4 5">L4046hy</strain>
    </source>
</reference>